<keyword evidence="3" id="KW-1185">Reference proteome</keyword>
<gene>
    <name evidence="2" type="ORF">ACFSXZ_18020</name>
</gene>
<dbReference type="Gene3D" id="3.90.640.10">
    <property type="entry name" value="Actin, Chain A, domain 4"/>
    <property type="match status" value="1"/>
</dbReference>
<dbReference type="EMBL" id="JBHUKR010000007">
    <property type="protein sequence ID" value="MFD2418224.1"/>
    <property type="molecule type" value="Genomic_DNA"/>
</dbReference>
<feature type="region of interest" description="Disordered" evidence="1">
    <location>
        <begin position="345"/>
        <end position="374"/>
    </location>
</feature>
<comment type="caution">
    <text evidence="2">The sequence shown here is derived from an EMBL/GenBank/DDBJ whole genome shotgun (WGS) entry which is preliminary data.</text>
</comment>
<organism evidence="2 3">
    <name type="scientific">Amycolatopsis pigmentata</name>
    <dbReference type="NCBI Taxonomy" id="450801"/>
    <lineage>
        <taxon>Bacteria</taxon>
        <taxon>Bacillati</taxon>
        <taxon>Actinomycetota</taxon>
        <taxon>Actinomycetes</taxon>
        <taxon>Pseudonocardiales</taxon>
        <taxon>Pseudonocardiaceae</taxon>
        <taxon>Amycolatopsis</taxon>
    </lineage>
</organism>
<protein>
    <recommendedName>
        <fullName evidence="4">Hsp70 protein</fullName>
    </recommendedName>
</protein>
<evidence type="ECO:0000313" key="3">
    <source>
        <dbReference type="Proteomes" id="UP001597417"/>
    </source>
</evidence>
<dbReference type="InterPro" id="IPR043129">
    <property type="entry name" value="ATPase_NBD"/>
</dbReference>
<dbReference type="PANTHER" id="PTHR42749:SF1">
    <property type="entry name" value="CELL SHAPE-DETERMINING PROTEIN MREB"/>
    <property type="match status" value="1"/>
</dbReference>
<dbReference type="PANTHER" id="PTHR42749">
    <property type="entry name" value="CELL SHAPE-DETERMINING PROTEIN MREB"/>
    <property type="match status" value="1"/>
</dbReference>
<evidence type="ECO:0008006" key="4">
    <source>
        <dbReference type="Google" id="ProtNLM"/>
    </source>
</evidence>
<proteinExistence type="predicted"/>
<name>A0ABW5FT60_9PSEU</name>
<dbReference type="RefSeq" id="WP_378266509.1">
    <property type="nucleotide sequence ID" value="NZ_JBHUKR010000007.1"/>
</dbReference>
<evidence type="ECO:0000313" key="2">
    <source>
        <dbReference type="EMBL" id="MFD2418224.1"/>
    </source>
</evidence>
<evidence type="ECO:0000256" key="1">
    <source>
        <dbReference type="SAM" id="MobiDB-lite"/>
    </source>
</evidence>
<dbReference type="Proteomes" id="UP001597417">
    <property type="component" value="Unassembled WGS sequence"/>
</dbReference>
<dbReference type="Gene3D" id="3.30.420.40">
    <property type="match status" value="2"/>
</dbReference>
<sequence>MRYVVGIDIGSTRVSAAICRRAGASWAEPQVVCLADSVLHVAADTTVHIGLDSAGVTAEPHRVAHGFLRRVGDDVPLLLGDELYAPEALAAAAAGWVVDQVAEIEGEEPERIALTHPPGWGPYRRGLLHGALHDAGMPGVLLLPSPVAAGESHLVRERVETGTIMAVCRLGGEHVDTAVLRRGPAAFEMVAFGEPAEPFAGAAIDDVLADHVGAGVDRAVCVRAKEMLSTAPEVTIPMGKELKRVTRAEFERLIRPLLAASLAQLRRYDPVPTVLLAGGTARIPLAAELATEAQDCRVVVDPDPETAVCRGAALAARPPAPAPPESTALVPRVQALPELDVDEVYDAEPAPPRPPVVLTPLEPPKRRFVKGGRR</sequence>
<reference evidence="3" key="1">
    <citation type="journal article" date="2019" name="Int. J. Syst. Evol. Microbiol.">
        <title>The Global Catalogue of Microorganisms (GCM) 10K type strain sequencing project: providing services to taxonomists for standard genome sequencing and annotation.</title>
        <authorList>
            <consortium name="The Broad Institute Genomics Platform"/>
            <consortium name="The Broad Institute Genome Sequencing Center for Infectious Disease"/>
            <person name="Wu L."/>
            <person name="Ma J."/>
        </authorList>
    </citation>
    <scope>NUCLEOTIDE SEQUENCE [LARGE SCALE GENOMIC DNA]</scope>
    <source>
        <strain evidence="3">CGMCC 4.7645</strain>
    </source>
</reference>
<dbReference type="SUPFAM" id="SSF53067">
    <property type="entry name" value="Actin-like ATPase domain"/>
    <property type="match status" value="2"/>
</dbReference>
<accession>A0ABW5FT60</accession>